<evidence type="ECO:0000256" key="5">
    <source>
        <dbReference type="ARBA" id="ARBA00022989"/>
    </source>
</evidence>
<keyword evidence="5 7" id="KW-1133">Transmembrane helix</keyword>
<reference evidence="10" key="2">
    <citation type="submission" date="2021-04" db="EMBL/GenBank/DDBJ databases">
        <authorList>
            <person name="Gilroy R."/>
        </authorList>
    </citation>
    <scope>NUCLEOTIDE SEQUENCE</scope>
    <source>
        <strain evidence="10">CHK33-5263</strain>
    </source>
</reference>
<evidence type="ECO:0000256" key="3">
    <source>
        <dbReference type="ARBA" id="ARBA00022679"/>
    </source>
</evidence>
<dbReference type="GO" id="GO:0005886">
    <property type="term" value="C:plasma membrane"/>
    <property type="evidence" value="ECO:0007669"/>
    <property type="project" value="UniProtKB-SubCell"/>
</dbReference>
<comment type="pathway">
    <text evidence="7">Cell wall biogenesis; peptidoglycan biosynthesis.</text>
</comment>
<dbReference type="InterPro" id="IPR003524">
    <property type="entry name" value="PNAcMuramoyl-5peptid_Trfase"/>
</dbReference>
<feature type="binding site" evidence="9">
    <location>
        <position position="164"/>
    </location>
    <ligand>
        <name>Mg(2+)</name>
        <dbReference type="ChEBI" id="CHEBI:18420"/>
    </ligand>
</feature>
<evidence type="ECO:0000256" key="1">
    <source>
        <dbReference type="ARBA" id="ARBA00004141"/>
    </source>
</evidence>
<feature type="transmembrane region" description="Helical" evidence="7">
    <location>
        <begin position="296"/>
        <end position="315"/>
    </location>
</feature>
<evidence type="ECO:0000313" key="11">
    <source>
        <dbReference type="Proteomes" id="UP000824044"/>
    </source>
</evidence>
<feature type="transmembrane region" description="Helical" evidence="7">
    <location>
        <begin position="52"/>
        <end position="68"/>
    </location>
</feature>
<name>A0A9D2DWA1_9FIRM</name>
<dbReference type="Proteomes" id="UP000824044">
    <property type="component" value="Unassembled WGS sequence"/>
</dbReference>
<evidence type="ECO:0000256" key="8">
    <source>
        <dbReference type="NCBIfam" id="TIGR00445"/>
    </source>
</evidence>
<keyword evidence="7" id="KW-0573">Peptidoglycan synthesis</keyword>
<dbReference type="Pfam" id="PF00953">
    <property type="entry name" value="Glycos_transf_4"/>
    <property type="match status" value="1"/>
</dbReference>
<keyword evidence="7" id="KW-0131">Cell cycle</keyword>
<dbReference type="PANTHER" id="PTHR22926:SF5">
    <property type="entry name" value="PHOSPHO-N-ACETYLMURAMOYL-PENTAPEPTIDE-TRANSFERASE HOMOLOG"/>
    <property type="match status" value="1"/>
</dbReference>
<evidence type="ECO:0000256" key="4">
    <source>
        <dbReference type="ARBA" id="ARBA00022692"/>
    </source>
</evidence>
<dbReference type="Pfam" id="PF10555">
    <property type="entry name" value="MraY_sig1"/>
    <property type="match status" value="1"/>
</dbReference>
<dbReference type="GO" id="GO:0009252">
    <property type="term" value="P:peptidoglycan biosynthetic process"/>
    <property type="evidence" value="ECO:0007669"/>
    <property type="project" value="UniProtKB-UniRule"/>
</dbReference>
<keyword evidence="7 9" id="KW-0479">Metal-binding</keyword>
<keyword evidence="7" id="KW-0961">Cell wall biogenesis/degradation</keyword>
<comment type="subcellular location">
    <subcellularLocation>
        <location evidence="7">Cell membrane</location>
        <topology evidence="7">Multi-pass membrane protein</topology>
    </subcellularLocation>
    <subcellularLocation>
        <location evidence="1">Membrane</location>
        <topology evidence="1">Multi-pass membrane protein</topology>
    </subcellularLocation>
</comment>
<dbReference type="PANTHER" id="PTHR22926">
    <property type="entry name" value="PHOSPHO-N-ACETYLMURAMOYL-PENTAPEPTIDE-TRANSFERASE"/>
    <property type="match status" value="1"/>
</dbReference>
<gene>
    <name evidence="7 10" type="primary">mraY</name>
    <name evidence="10" type="ORF">H9812_02015</name>
</gene>
<reference evidence="10" key="1">
    <citation type="journal article" date="2021" name="PeerJ">
        <title>Extensive microbial diversity within the chicken gut microbiome revealed by metagenomics and culture.</title>
        <authorList>
            <person name="Gilroy R."/>
            <person name="Ravi A."/>
            <person name="Getino M."/>
            <person name="Pursley I."/>
            <person name="Horton D.L."/>
            <person name="Alikhan N.F."/>
            <person name="Baker D."/>
            <person name="Gharbi K."/>
            <person name="Hall N."/>
            <person name="Watson M."/>
            <person name="Adriaenssens E.M."/>
            <person name="Foster-Nyarko E."/>
            <person name="Jarju S."/>
            <person name="Secka A."/>
            <person name="Antonio M."/>
            <person name="Oren A."/>
            <person name="Chaudhuri R.R."/>
            <person name="La Ragione R."/>
            <person name="Hildebrand F."/>
            <person name="Pallen M.J."/>
        </authorList>
    </citation>
    <scope>NUCLEOTIDE SEQUENCE</scope>
    <source>
        <strain evidence="10">CHK33-5263</strain>
    </source>
</reference>
<dbReference type="GO" id="GO:0008360">
    <property type="term" value="P:regulation of cell shape"/>
    <property type="evidence" value="ECO:0007669"/>
    <property type="project" value="UniProtKB-KW"/>
</dbReference>
<dbReference type="NCBIfam" id="TIGR00445">
    <property type="entry name" value="mraY"/>
    <property type="match status" value="1"/>
</dbReference>
<proteinExistence type="inferred from homology"/>
<comment type="function">
    <text evidence="7">Catalyzes the initial step of the lipid cycle reactions in the biosynthesis of the cell wall peptidoglycan: transfers peptidoglycan precursor phospho-MurNAc-pentapeptide from UDP-MurNAc-pentapeptide onto the lipid carrier undecaprenyl phosphate, yielding undecaprenyl-pyrophosphoryl-MurNAc-pentapeptide, known as lipid I.</text>
</comment>
<keyword evidence="7 9" id="KW-0460">Magnesium</keyword>
<protein>
    <recommendedName>
        <fullName evidence="7 8">Phospho-N-acetylmuramoyl-pentapeptide-transferase</fullName>
        <ecNumber evidence="7 8">2.7.8.13</ecNumber>
    </recommendedName>
    <alternativeName>
        <fullName evidence="7">UDP-MurNAc-pentapeptide phosphotransferase</fullName>
    </alternativeName>
</protein>
<feature type="transmembrane region" description="Helical" evidence="7">
    <location>
        <begin position="75"/>
        <end position="91"/>
    </location>
</feature>
<dbReference type="EMBL" id="DXBS01000042">
    <property type="protein sequence ID" value="HIZ24236.1"/>
    <property type="molecule type" value="Genomic_DNA"/>
</dbReference>
<keyword evidence="3 7" id="KW-0808">Transferase</keyword>
<keyword evidence="6 7" id="KW-0472">Membrane</keyword>
<dbReference type="GO" id="GO:0046872">
    <property type="term" value="F:metal ion binding"/>
    <property type="evidence" value="ECO:0007669"/>
    <property type="project" value="UniProtKB-KW"/>
</dbReference>
<evidence type="ECO:0000256" key="2">
    <source>
        <dbReference type="ARBA" id="ARBA00005583"/>
    </source>
</evidence>
<evidence type="ECO:0000256" key="7">
    <source>
        <dbReference type="HAMAP-Rule" id="MF_00038"/>
    </source>
</evidence>
<feature type="binding site" evidence="9">
    <location>
        <position position="224"/>
    </location>
    <ligand>
        <name>Mg(2+)</name>
        <dbReference type="ChEBI" id="CHEBI:18420"/>
    </ligand>
</feature>
<organism evidence="10 11">
    <name type="scientific">Candidatus Gallimonas intestinigallinarum</name>
    <dbReference type="NCBI Taxonomy" id="2838604"/>
    <lineage>
        <taxon>Bacteria</taxon>
        <taxon>Bacillati</taxon>
        <taxon>Bacillota</taxon>
        <taxon>Clostridia</taxon>
        <taxon>Candidatus Gallimonas</taxon>
    </lineage>
</organism>
<dbReference type="AlphaFoldDB" id="A0A9D2DWA1"/>
<dbReference type="PROSITE" id="PS01348">
    <property type="entry name" value="MRAY_2"/>
    <property type="match status" value="1"/>
</dbReference>
<sequence length="316" mass="33519">MQQLLLAALCAFAASLLLCALAIPLLRRAGTGQHILSYVKEHAGKEGTPSMGGLAFIPAAVLVCLAFARGADKPFWVTLAVGLGYLVVGFLDDFLKKRRGKNLGLRAYQKIIFQLAVAVMASVFCCLEGLTMLRIPYTQLAFDIGWWMLPLGVLVFVATVNGVNLTDGLDGLAGGTCAVFFLALFFLLSLQGGGALSVLCLCLSAALAGYLVFNTSRASLFMGDTGSLSLGGFASAAALLSGNALVIPILGIMFVLSSISVILQVIYYKKTGKRIFLMAPLHHHFQMKGYSEGKIAYCYAAVTAVMALTLFLQLAP</sequence>
<feature type="transmembrane region" description="Helical" evidence="7">
    <location>
        <begin position="171"/>
        <end position="188"/>
    </location>
</feature>
<comment type="caution">
    <text evidence="10">The sequence shown here is derived from an EMBL/GenBank/DDBJ whole genome shotgun (WGS) entry which is preliminary data.</text>
</comment>
<accession>A0A9D2DWA1</accession>
<feature type="transmembrane region" description="Helical" evidence="7">
    <location>
        <begin position="245"/>
        <end position="268"/>
    </location>
</feature>
<keyword evidence="7" id="KW-0132">Cell division</keyword>
<dbReference type="GO" id="GO:0008963">
    <property type="term" value="F:phospho-N-acetylmuramoyl-pentapeptide-transferase activity"/>
    <property type="evidence" value="ECO:0007669"/>
    <property type="project" value="UniProtKB-UniRule"/>
</dbReference>
<feature type="transmembrane region" description="Helical" evidence="7">
    <location>
        <begin position="111"/>
        <end position="133"/>
    </location>
</feature>
<dbReference type="InterPro" id="IPR000715">
    <property type="entry name" value="Glycosyl_transferase_4"/>
</dbReference>
<keyword evidence="4 7" id="KW-0812">Transmembrane</keyword>
<evidence type="ECO:0000256" key="6">
    <source>
        <dbReference type="ARBA" id="ARBA00023136"/>
    </source>
</evidence>
<dbReference type="GO" id="GO:0051301">
    <property type="term" value="P:cell division"/>
    <property type="evidence" value="ECO:0007669"/>
    <property type="project" value="UniProtKB-KW"/>
</dbReference>
<feature type="transmembrane region" description="Helical" evidence="7">
    <location>
        <begin position="195"/>
        <end position="213"/>
    </location>
</feature>
<dbReference type="HAMAP" id="MF_00038">
    <property type="entry name" value="MraY"/>
    <property type="match status" value="1"/>
</dbReference>
<evidence type="ECO:0000313" key="10">
    <source>
        <dbReference type="EMBL" id="HIZ24236.1"/>
    </source>
</evidence>
<comment type="catalytic activity">
    <reaction evidence="7">
        <text>UDP-N-acetyl-alpha-D-muramoyl-L-alanyl-gamma-D-glutamyl-meso-2,6-diaminopimeloyl-D-alanyl-D-alanine + di-trans,octa-cis-undecaprenyl phosphate = di-trans,octa-cis-undecaprenyl diphospho-N-acetyl-alpha-D-muramoyl-L-alanyl-D-glutamyl-meso-2,6-diaminopimeloyl-D-alanyl-D-alanine + UMP</text>
        <dbReference type="Rhea" id="RHEA:28386"/>
        <dbReference type="ChEBI" id="CHEBI:57865"/>
        <dbReference type="ChEBI" id="CHEBI:60392"/>
        <dbReference type="ChEBI" id="CHEBI:61386"/>
        <dbReference type="ChEBI" id="CHEBI:61387"/>
        <dbReference type="EC" id="2.7.8.13"/>
    </reaction>
</comment>
<keyword evidence="7" id="KW-0133">Cell shape</keyword>
<dbReference type="EC" id="2.7.8.13" evidence="7 8"/>
<dbReference type="CDD" id="cd06852">
    <property type="entry name" value="GT_MraY"/>
    <property type="match status" value="1"/>
</dbReference>
<keyword evidence="7" id="KW-1003">Cell membrane</keyword>
<comment type="cofactor">
    <cofactor evidence="7 9">
        <name>Mg(2+)</name>
        <dbReference type="ChEBI" id="CHEBI:18420"/>
    </cofactor>
</comment>
<comment type="similarity">
    <text evidence="2 7">Belongs to the glycosyltransferase 4 family. MraY subfamily.</text>
</comment>
<feature type="transmembrane region" description="Helical" evidence="7">
    <location>
        <begin position="145"/>
        <end position="165"/>
    </location>
</feature>
<dbReference type="PROSITE" id="PS01347">
    <property type="entry name" value="MRAY_1"/>
    <property type="match status" value="1"/>
</dbReference>
<evidence type="ECO:0000256" key="9">
    <source>
        <dbReference type="PIRSR" id="PIRSR600715-1"/>
    </source>
</evidence>
<dbReference type="InterPro" id="IPR018480">
    <property type="entry name" value="PNAcMuramoyl-5peptid_Trfase_CS"/>
</dbReference>
<dbReference type="GO" id="GO:0071555">
    <property type="term" value="P:cell wall organization"/>
    <property type="evidence" value="ECO:0007669"/>
    <property type="project" value="UniProtKB-KW"/>
</dbReference>